<feature type="region of interest" description="Disordered" evidence="4">
    <location>
        <begin position="1"/>
        <end position="23"/>
    </location>
</feature>
<dbReference type="PRINTS" id="PR00109">
    <property type="entry name" value="TYRKINASE"/>
</dbReference>
<dbReference type="InterPro" id="IPR036860">
    <property type="entry name" value="SH2_dom_sf"/>
</dbReference>
<reference evidence="8" key="1">
    <citation type="submission" date="2017-02" db="UniProtKB">
        <authorList>
            <consortium name="WormBaseParasite"/>
        </authorList>
    </citation>
    <scope>IDENTIFICATION</scope>
</reference>
<evidence type="ECO:0000256" key="2">
    <source>
        <dbReference type="ARBA" id="ARBA00022840"/>
    </source>
</evidence>
<dbReference type="SUPFAM" id="SSF56112">
    <property type="entry name" value="Protein kinase-like (PK-like)"/>
    <property type="match status" value="1"/>
</dbReference>
<dbReference type="InterPro" id="IPR050198">
    <property type="entry name" value="Non-receptor_tyrosine_kinases"/>
</dbReference>
<dbReference type="PANTHER" id="PTHR24418">
    <property type="entry name" value="TYROSINE-PROTEIN KINASE"/>
    <property type="match status" value="1"/>
</dbReference>
<reference evidence="6 7" key="2">
    <citation type="submission" date="2018-11" db="EMBL/GenBank/DDBJ databases">
        <authorList>
            <consortium name="Pathogen Informatics"/>
        </authorList>
    </citation>
    <scope>NUCLEOTIDE SEQUENCE [LARGE SCALE GENOMIC DNA]</scope>
</reference>
<dbReference type="Pfam" id="PF07714">
    <property type="entry name" value="PK_Tyr_Ser-Thr"/>
    <property type="match status" value="1"/>
</dbReference>
<dbReference type="AlphaFoldDB" id="A0A0N5CNZ1"/>
<evidence type="ECO:0000259" key="5">
    <source>
        <dbReference type="PROSITE" id="PS50011"/>
    </source>
</evidence>
<dbReference type="InterPro" id="IPR020635">
    <property type="entry name" value="Tyr_kinase_cat_dom"/>
</dbReference>
<keyword evidence="1 3" id="KW-0547">Nucleotide-binding</keyword>
<dbReference type="SMART" id="SM00219">
    <property type="entry name" value="TyrKc"/>
    <property type="match status" value="1"/>
</dbReference>
<evidence type="ECO:0000256" key="1">
    <source>
        <dbReference type="ARBA" id="ARBA00022741"/>
    </source>
</evidence>
<dbReference type="Gene3D" id="3.30.200.20">
    <property type="entry name" value="Phosphorylase Kinase, domain 1"/>
    <property type="match status" value="1"/>
</dbReference>
<dbReference type="WBParaSite" id="TCLT_0000192001-mRNA-1">
    <property type="protein sequence ID" value="TCLT_0000192001-mRNA-1"/>
    <property type="gene ID" value="TCLT_0000192001"/>
</dbReference>
<dbReference type="CDD" id="cd00192">
    <property type="entry name" value="PTKc"/>
    <property type="match status" value="1"/>
</dbReference>
<dbReference type="GO" id="GO:0004713">
    <property type="term" value="F:protein tyrosine kinase activity"/>
    <property type="evidence" value="ECO:0007669"/>
    <property type="project" value="InterPro"/>
</dbReference>
<dbReference type="Gene3D" id="1.10.510.10">
    <property type="entry name" value="Transferase(Phosphotransferase) domain 1"/>
    <property type="match status" value="1"/>
</dbReference>
<keyword evidence="7" id="KW-1185">Reference proteome</keyword>
<dbReference type="STRING" id="103827.A0A0N5CNZ1"/>
<feature type="binding site" evidence="3">
    <location>
        <position position="178"/>
    </location>
    <ligand>
        <name>ATP</name>
        <dbReference type="ChEBI" id="CHEBI:30616"/>
    </ligand>
</feature>
<dbReference type="SUPFAM" id="SSF55550">
    <property type="entry name" value="SH2 domain"/>
    <property type="match status" value="1"/>
</dbReference>
<dbReference type="InterPro" id="IPR011009">
    <property type="entry name" value="Kinase-like_dom_sf"/>
</dbReference>
<evidence type="ECO:0000256" key="3">
    <source>
        <dbReference type="PROSITE-ProRule" id="PRU10141"/>
    </source>
</evidence>
<dbReference type="PROSITE" id="PS00109">
    <property type="entry name" value="PROTEIN_KINASE_TYR"/>
    <property type="match status" value="1"/>
</dbReference>
<evidence type="ECO:0000313" key="6">
    <source>
        <dbReference type="EMBL" id="VDM97620.1"/>
    </source>
</evidence>
<dbReference type="PROSITE" id="PS00107">
    <property type="entry name" value="PROTEIN_KINASE_ATP"/>
    <property type="match status" value="1"/>
</dbReference>
<protein>
    <submittedName>
        <fullName evidence="8">Non-specific protein-tyrosine kinase</fullName>
    </submittedName>
</protein>
<organism evidence="8">
    <name type="scientific">Thelazia callipaeda</name>
    <name type="common">Oriental eyeworm</name>
    <name type="synonym">Parasitic nematode</name>
    <dbReference type="NCBI Taxonomy" id="103827"/>
    <lineage>
        <taxon>Eukaryota</taxon>
        <taxon>Metazoa</taxon>
        <taxon>Ecdysozoa</taxon>
        <taxon>Nematoda</taxon>
        <taxon>Chromadorea</taxon>
        <taxon>Rhabditida</taxon>
        <taxon>Spirurina</taxon>
        <taxon>Spiruromorpha</taxon>
        <taxon>Thelazioidea</taxon>
        <taxon>Thelaziidae</taxon>
        <taxon>Thelazia</taxon>
    </lineage>
</organism>
<feature type="domain" description="Protein kinase" evidence="5">
    <location>
        <begin position="147"/>
        <end position="408"/>
    </location>
</feature>
<dbReference type="InterPro" id="IPR008266">
    <property type="entry name" value="Tyr_kinase_AS"/>
</dbReference>
<accession>A0A0N5CNZ1</accession>
<dbReference type="InterPro" id="IPR000719">
    <property type="entry name" value="Prot_kinase_dom"/>
</dbReference>
<dbReference type="Proteomes" id="UP000276776">
    <property type="component" value="Unassembled WGS sequence"/>
</dbReference>
<evidence type="ECO:0000313" key="8">
    <source>
        <dbReference type="WBParaSite" id="TCLT_0000192001-mRNA-1"/>
    </source>
</evidence>
<proteinExistence type="predicted"/>
<dbReference type="OMA" id="RDYKHEN"/>
<sequence>MRGGRSIEVDRRGRLPPLEKQKPLGPFEGKVLAQADDNLLSETYYHGIMERAAMEKMLIRDGDFLFAIPEEDEKEANSSLYFVNEKCFKKITEMVSHYVRTRKPLHEKLPIVVKRPVPHPVSYLHILLQKINLALILQAWVISHDRVRLKEELGKGAYGRVYKAILQVGHTFQTVAAKTCVGQAKDKDKRASFLQEAKVMREYNHENLVQFIGIACQKEPLMIIAEFCGGGSLLKYLRKKGAHLGIATRYRFSKEASAGLKYLEEKHCIHRDVAARNCLLTEENLTLKICDFGLSVKERELKNAVLQLPTKWLSPEVIKQMHFTNKSDVWAFGVLLFEIFTDGSEPYPSLSNSQVRSKLTDGSMYRMEIPLDVPPGIAELIKKCWMEEPKQRPTFKEINRTFTKIAFI</sequence>
<dbReference type="InterPro" id="IPR017441">
    <property type="entry name" value="Protein_kinase_ATP_BS"/>
</dbReference>
<feature type="compositionally biased region" description="Basic and acidic residues" evidence="4">
    <location>
        <begin position="1"/>
        <end position="22"/>
    </location>
</feature>
<evidence type="ECO:0000313" key="7">
    <source>
        <dbReference type="Proteomes" id="UP000276776"/>
    </source>
</evidence>
<dbReference type="OrthoDB" id="546826at2759"/>
<dbReference type="GO" id="GO:0005524">
    <property type="term" value="F:ATP binding"/>
    <property type="evidence" value="ECO:0007669"/>
    <property type="project" value="UniProtKB-UniRule"/>
</dbReference>
<dbReference type="InterPro" id="IPR001245">
    <property type="entry name" value="Ser-Thr/Tyr_kinase_cat_dom"/>
</dbReference>
<name>A0A0N5CNZ1_THECL</name>
<dbReference type="EMBL" id="UYYF01000308">
    <property type="protein sequence ID" value="VDM97620.1"/>
    <property type="molecule type" value="Genomic_DNA"/>
</dbReference>
<gene>
    <name evidence="6" type="ORF">TCLT_LOCUS1921</name>
</gene>
<dbReference type="PROSITE" id="PS50011">
    <property type="entry name" value="PROTEIN_KINASE_DOM"/>
    <property type="match status" value="1"/>
</dbReference>
<evidence type="ECO:0000256" key="4">
    <source>
        <dbReference type="SAM" id="MobiDB-lite"/>
    </source>
</evidence>
<keyword evidence="2 3" id="KW-0067">ATP-binding</keyword>